<name>A0ABS8HLP1_9FIRM</name>
<protein>
    <submittedName>
        <fullName evidence="1">Glycosyltransferase family 2 protein</fullName>
    </submittedName>
</protein>
<dbReference type="InterPro" id="IPR029044">
    <property type="entry name" value="Nucleotide-diphossugar_trans"/>
</dbReference>
<dbReference type="Proteomes" id="UP001165492">
    <property type="component" value="Unassembled WGS sequence"/>
</dbReference>
<keyword evidence="2" id="KW-1185">Reference proteome</keyword>
<accession>A0ABS8HLP1</accession>
<dbReference type="Gene3D" id="3.90.550.10">
    <property type="entry name" value="Spore Coat Polysaccharide Biosynthesis Protein SpsA, Chain A"/>
    <property type="match status" value="1"/>
</dbReference>
<reference evidence="1" key="1">
    <citation type="submission" date="2021-11" db="EMBL/GenBank/DDBJ databases">
        <title>Description of a new species Pelosinus isolated from the bottom sediments of Lake Baikal.</title>
        <authorList>
            <person name="Zakharyuk A."/>
        </authorList>
    </citation>
    <scope>NUCLEOTIDE SEQUENCE</scope>
    <source>
        <strain evidence="1">Bkl1</strain>
    </source>
</reference>
<sequence>MTTLTTPVGLIVFNRPSTTQKVFEAIRKAKPAKLFIASDGPRPGRTDDLENCNAVKKIVKNVDWDCQVYTRFSDSNAGCGHGPANGISWIFSQVEEAIILEDDCLPGKDFFAFCQENLARYRNDQRVMLVSGTNYLGEWKASSQSYHFSKYGGIWGWASWRRAWEHFDFKISLWGQQEIRDRLKDTMGEKNFKLRARIYQQTYQGDNVDWWDYQWGFARLIQSGLAIVPSKNLISNLGCGTQGATHLQSGTAAQKFGNQPTFEMKFPLKHNAFVVADDGYDTKLLDAFSGRGSIAQRGTHFILKKFRRVLTS</sequence>
<evidence type="ECO:0000313" key="2">
    <source>
        <dbReference type="Proteomes" id="UP001165492"/>
    </source>
</evidence>
<gene>
    <name evidence="1" type="ORF">LMF89_01770</name>
</gene>
<proteinExistence type="predicted"/>
<dbReference type="RefSeq" id="WP_229533609.1">
    <property type="nucleotide sequence ID" value="NZ_JAJHJB010000002.1"/>
</dbReference>
<comment type="caution">
    <text evidence="1">The sequence shown here is derived from an EMBL/GenBank/DDBJ whole genome shotgun (WGS) entry which is preliminary data.</text>
</comment>
<organism evidence="1 2">
    <name type="scientific">Pelosinus baikalensis</name>
    <dbReference type="NCBI Taxonomy" id="2892015"/>
    <lineage>
        <taxon>Bacteria</taxon>
        <taxon>Bacillati</taxon>
        <taxon>Bacillota</taxon>
        <taxon>Negativicutes</taxon>
        <taxon>Selenomonadales</taxon>
        <taxon>Sporomusaceae</taxon>
        <taxon>Pelosinus</taxon>
    </lineage>
</organism>
<dbReference type="SUPFAM" id="SSF53448">
    <property type="entry name" value="Nucleotide-diphospho-sugar transferases"/>
    <property type="match status" value="1"/>
</dbReference>
<evidence type="ECO:0000313" key="1">
    <source>
        <dbReference type="EMBL" id="MCC5464088.1"/>
    </source>
</evidence>
<dbReference type="EMBL" id="JAJHJB010000002">
    <property type="protein sequence ID" value="MCC5464088.1"/>
    <property type="molecule type" value="Genomic_DNA"/>
</dbReference>